<keyword evidence="6" id="KW-1185">Reference proteome</keyword>
<comment type="caution">
    <text evidence="5">The sequence shown here is derived from an EMBL/GenBank/DDBJ whole genome shotgun (WGS) entry which is preliminary data.</text>
</comment>
<accession>A0ABS7BSG7</accession>
<evidence type="ECO:0000256" key="2">
    <source>
        <dbReference type="ARBA" id="ARBA00023002"/>
    </source>
</evidence>
<dbReference type="Proteomes" id="UP000759103">
    <property type="component" value="Unassembled WGS sequence"/>
</dbReference>
<feature type="domain" description="Ketoreductase" evidence="4">
    <location>
        <begin position="5"/>
        <end position="182"/>
    </location>
</feature>
<dbReference type="InterPro" id="IPR002347">
    <property type="entry name" value="SDR_fam"/>
</dbReference>
<dbReference type="InterPro" id="IPR020904">
    <property type="entry name" value="Sc_DH/Rdtase_CS"/>
</dbReference>
<dbReference type="Pfam" id="PF13561">
    <property type="entry name" value="adh_short_C2"/>
    <property type="match status" value="1"/>
</dbReference>
<reference evidence="5 6" key="1">
    <citation type="submission" date="2021-07" db="EMBL/GenBank/DDBJ databases">
        <title>Sphingomonas sp.</title>
        <authorList>
            <person name="Feng G."/>
            <person name="Li J."/>
            <person name="Pan M."/>
        </authorList>
    </citation>
    <scope>NUCLEOTIDE SEQUENCE [LARGE SCALE GENOMIC DNA]</scope>
    <source>
        <strain evidence="5 6">RRHST34</strain>
    </source>
</reference>
<evidence type="ECO:0000256" key="1">
    <source>
        <dbReference type="ARBA" id="ARBA00006484"/>
    </source>
</evidence>
<dbReference type="PROSITE" id="PS00061">
    <property type="entry name" value="ADH_SHORT"/>
    <property type="match status" value="1"/>
</dbReference>
<dbReference type="InterPro" id="IPR036291">
    <property type="entry name" value="NAD(P)-bd_dom_sf"/>
</dbReference>
<dbReference type="RefSeq" id="WP_219750036.1">
    <property type="nucleotide sequence ID" value="NZ_JAHXZN010000008.1"/>
</dbReference>
<evidence type="ECO:0000313" key="5">
    <source>
        <dbReference type="EMBL" id="MBW6532521.1"/>
    </source>
</evidence>
<evidence type="ECO:0000256" key="3">
    <source>
        <dbReference type="ARBA" id="ARBA00023027"/>
    </source>
</evidence>
<keyword evidence="3" id="KW-0520">NAD</keyword>
<dbReference type="PANTHER" id="PTHR24321">
    <property type="entry name" value="DEHYDROGENASES, SHORT CHAIN"/>
    <property type="match status" value="1"/>
</dbReference>
<protein>
    <submittedName>
        <fullName evidence="5">SDR family oxidoreductase</fullName>
    </submittedName>
</protein>
<dbReference type="PRINTS" id="PR00080">
    <property type="entry name" value="SDRFAMILY"/>
</dbReference>
<dbReference type="CDD" id="cd05233">
    <property type="entry name" value="SDR_c"/>
    <property type="match status" value="1"/>
</dbReference>
<dbReference type="InterPro" id="IPR057326">
    <property type="entry name" value="KR_dom"/>
</dbReference>
<proteinExistence type="inferred from homology"/>
<sequence>MVSARAVIVTGGLGGIGRAVAAAFAREGAAVMLVDSRAADTADTDALAAAGAIAVAACVTDVANAAQVTAAVDATVGAFGRLDVIVNVAGMMIYKPIAELDAADWRRLLDVNLVGAALFTGHALRRMRPGGCVVNVASVHARRTSALVAPYAAAKAALVSLTRSAAIEGRPLGIRVNAVLPGAIDTPMLHASPNLRSGVETIAPEDLGRPEDVAAVTTFLASDAARFITGEDVVADGGRMGRL</sequence>
<dbReference type="EMBL" id="JAHXZN010000008">
    <property type="protein sequence ID" value="MBW6532521.1"/>
    <property type="molecule type" value="Genomic_DNA"/>
</dbReference>
<keyword evidence="2" id="KW-0560">Oxidoreductase</keyword>
<dbReference type="Gene3D" id="3.40.50.720">
    <property type="entry name" value="NAD(P)-binding Rossmann-like Domain"/>
    <property type="match status" value="1"/>
</dbReference>
<name>A0ABS7BSG7_9SPHN</name>
<dbReference type="SUPFAM" id="SSF51735">
    <property type="entry name" value="NAD(P)-binding Rossmann-fold domains"/>
    <property type="match status" value="1"/>
</dbReference>
<organism evidence="5 6">
    <name type="scientific">Sphingomonas citri</name>
    <dbReference type="NCBI Taxonomy" id="2862499"/>
    <lineage>
        <taxon>Bacteria</taxon>
        <taxon>Pseudomonadati</taxon>
        <taxon>Pseudomonadota</taxon>
        <taxon>Alphaproteobacteria</taxon>
        <taxon>Sphingomonadales</taxon>
        <taxon>Sphingomonadaceae</taxon>
        <taxon>Sphingomonas</taxon>
    </lineage>
</organism>
<gene>
    <name evidence="5" type="ORF">KZ820_17405</name>
</gene>
<comment type="similarity">
    <text evidence="1">Belongs to the short-chain dehydrogenases/reductases (SDR) family.</text>
</comment>
<evidence type="ECO:0000259" key="4">
    <source>
        <dbReference type="SMART" id="SM00822"/>
    </source>
</evidence>
<dbReference type="SMART" id="SM00822">
    <property type="entry name" value="PKS_KR"/>
    <property type="match status" value="1"/>
</dbReference>
<dbReference type="PANTHER" id="PTHR24321:SF8">
    <property type="entry name" value="ESTRADIOL 17-BETA-DEHYDROGENASE 8-RELATED"/>
    <property type="match status" value="1"/>
</dbReference>
<dbReference type="PRINTS" id="PR00081">
    <property type="entry name" value="GDHRDH"/>
</dbReference>
<evidence type="ECO:0000313" key="6">
    <source>
        <dbReference type="Proteomes" id="UP000759103"/>
    </source>
</evidence>